<evidence type="ECO:0000256" key="15">
    <source>
        <dbReference type="PROSITE-ProRule" id="PRU01256"/>
    </source>
</evidence>
<evidence type="ECO:0000256" key="1">
    <source>
        <dbReference type="ARBA" id="ARBA00004123"/>
    </source>
</evidence>
<reference evidence="19" key="2">
    <citation type="submission" date="2020-10" db="UniProtKB">
        <authorList>
            <consortium name="WormBaseParasite"/>
        </authorList>
    </citation>
    <scope>IDENTIFICATION</scope>
</reference>
<dbReference type="GO" id="GO:0004222">
    <property type="term" value="F:metalloendopeptidase activity"/>
    <property type="evidence" value="ECO:0007669"/>
    <property type="project" value="InterPro"/>
</dbReference>
<dbReference type="Pfam" id="PF10263">
    <property type="entry name" value="SprT-like"/>
    <property type="match status" value="1"/>
</dbReference>
<dbReference type="PANTHER" id="PTHR21220">
    <property type="entry name" value="DNA-DEPENDENT METALLOPROTEASE SPRTN"/>
    <property type="match status" value="1"/>
</dbReference>
<sequence length="492" mass="54201">MSLVDPAYELIDPNPDLHASFIQFNDQFFEGKLASVTVSWSNRMTQCAGICSFQPASGLCAIRLSEPLLKLRPRKDFVETLLHEMIHAFLFLTSRIMDRDGHGPNFQAHMHRINAVAGTKISIYHSFHAEVALYKQHWWRCDGKCQSMKPFYGYVKRSMNRAPSKNDFWWNTHQNMCGGTFIKVKSPEPKKKETKGRKKKENTTPKIDSIFKKEPKSEMVIEGGVLIKKPVGVGAEKRNMPSPGKTPKKKPKLPTTGGVKLGGIKVGGSEASGRSRLLDAFDVPSSSAAPSTPPRTTPPPGQTPFMSPPLVKLEKDDFTWDDDDIIFLEETVASVPSSSSATLIKEVSFVKTEPSSSTSVESQQPDDVNDLPSSSTSFKPSQPDVASLPSSSSIKVKTPSSRPFIDLSTIPSTSTALPRPLPRLRMEIVPENDGIEILTAKIVPRKPEIEIISAKIVAPPPPPIIEIVDCPICQTRVPLAEINPHLDVCTCK</sequence>
<dbReference type="WBParaSite" id="Pan_g15323.t1">
    <property type="protein sequence ID" value="Pan_g15323.t1"/>
    <property type="gene ID" value="Pan_g15323"/>
</dbReference>
<dbReference type="InterPro" id="IPR044245">
    <property type="entry name" value="Spartan"/>
</dbReference>
<proteinExistence type="inferred from homology"/>
<evidence type="ECO:0000256" key="6">
    <source>
        <dbReference type="ARBA" id="ARBA00022723"/>
    </source>
</evidence>
<evidence type="ECO:0000313" key="18">
    <source>
        <dbReference type="Proteomes" id="UP000492821"/>
    </source>
</evidence>
<organism evidence="18 19">
    <name type="scientific">Panagrellus redivivus</name>
    <name type="common">Microworm</name>
    <dbReference type="NCBI Taxonomy" id="6233"/>
    <lineage>
        <taxon>Eukaryota</taxon>
        <taxon>Metazoa</taxon>
        <taxon>Ecdysozoa</taxon>
        <taxon>Nematoda</taxon>
        <taxon>Chromadorea</taxon>
        <taxon>Rhabditida</taxon>
        <taxon>Tylenchina</taxon>
        <taxon>Panagrolaimomorpha</taxon>
        <taxon>Panagrolaimoidea</taxon>
        <taxon>Panagrolaimidae</taxon>
        <taxon>Panagrellus</taxon>
    </lineage>
</organism>
<evidence type="ECO:0000256" key="3">
    <source>
        <dbReference type="ARBA" id="ARBA00010724"/>
    </source>
</evidence>
<evidence type="ECO:0000313" key="19">
    <source>
        <dbReference type="WBParaSite" id="Pan_g15323.t1"/>
    </source>
</evidence>
<feature type="region of interest" description="Disordered" evidence="16">
    <location>
        <begin position="181"/>
        <end position="207"/>
    </location>
</feature>
<evidence type="ECO:0000259" key="17">
    <source>
        <dbReference type="PROSITE" id="PS51908"/>
    </source>
</evidence>
<keyword evidence="18" id="KW-1185">Reference proteome</keyword>
<keyword evidence="9" id="KW-0378">Hydrolase</keyword>
<dbReference type="InterPro" id="IPR055220">
    <property type="entry name" value="SPRTN_ZBD"/>
</dbReference>
<feature type="compositionally biased region" description="Low complexity" evidence="16">
    <location>
        <begin position="389"/>
        <end position="401"/>
    </location>
</feature>
<evidence type="ECO:0000256" key="11">
    <source>
        <dbReference type="ARBA" id="ARBA00023049"/>
    </source>
</evidence>
<evidence type="ECO:0000256" key="14">
    <source>
        <dbReference type="ARBA" id="ARBA00030396"/>
    </source>
</evidence>
<evidence type="ECO:0000256" key="13">
    <source>
        <dbReference type="ARBA" id="ARBA00023242"/>
    </source>
</evidence>
<evidence type="ECO:0000256" key="12">
    <source>
        <dbReference type="ARBA" id="ARBA00023204"/>
    </source>
</evidence>
<comment type="subcellular location">
    <subcellularLocation>
        <location evidence="2">Chromosome</location>
    </subcellularLocation>
    <subcellularLocation>
        <location evidence="1">Nucleus</location>
    </subcellularLocation>
</comment>
<dbReference type="Gene3D" id="3.30.160.60">
    <property type="entry name" value="Classic Zinc Finger"/>
    <property type="match status" value="1"/>
</dbReference>
<evidence type="ECO:0000256" key="9">
    <source>
        <dbReference type="ARBA" id="ARBA00022801"/>
    </source>
</evidence>
<comment type="similarity">
    <text evidence="3">Belongs to the Spartan family.</text>
</comment>
<feature type="compositionally biased region" description="Pro residues" evidence="16">
    <location>
        <begin position="291"/>
        <end position="302"/>
    </location>
</feature>
<dbReference type="Pfam" id="PF22934">
    <property type="entry name" value="SPRTN_ZBD"/>
    <property type="match status" value="1"/>
</dbReference>
<keyword evidence="11" id="KW-0482">Metalloprotease</keyword>
<dbReference type="GO" id="GO:0003697">
    <property type="term" value="F:single-stranded DNA binding"/>
    <property type="evidence" value="ECO:0007669"/>
    <property type="project" value="InterPro"/>
</dbReference>
<evidence type="ECO:0000256" key="8">
    <source>
        <dbReference type="ARBA" id="ARBA00022771"/>
    </source>
</evidence>
<dbReference type="GO" id="GO:0008270">
    <property type="term" value="F:zinc ion binding"/>
    <property type="evidence" value="ECO:0007669"/>
    <property type="project" value="UniProtKB-KW"/>
</dbReference>
<dbReference type="PROSITE" id="PS51908">
    <property type="entry name" value="ZF_UBZ4"/>
    <property type="match status" value="1"/>
</dbReference>
<feature type="region of interest" description="Disordered" evidence="16">
    <location>
        <begin position="232"/>
        <end position="309"/>
    </location>
</feature>
<dbReference type="PANTHER" id="PTHR21220:SF0">
    <property type="entry name" value="DNA-DEPENDENT METALLOPROTEASE SPRTN"/>
    <property type="match status" value="1"/>
</dbReference>
<evidence type="ECO:0000256" key="5">
    <source>
        <dbReference type="ARBA" id="ARBA00022670"/>
    </source>
</evidence>
<dbReference type="GO" id="GO:0005634">
    <property type="term" value="C:nucleus"/>
    <property type="evidence" value="ECO:0007669"/>
    <property type="project" value="UniProtKB-SubCell"/>
</dbReference>
<dbReference type="GO" id="GO:0031593">
    <property type="term" value="F:polyubiquitin modification-dependent protein binding"/>
    <property type="evidence" value="ECO:0007669"/>
    <property type="project" value="TreeGrafter"/>
</dbReference>
<feature type="domain" description="UBZ4-type" evidence="17">
    <location>
        <begin position="467"/>
        <end position="492"/>
    </location>
</feature>
<keyword evidence="8 15" id="KW-0863">Zinc-finger</keyword>
<evidence type="ECO:0000256" key="7">
    <source>
        <dbReference type="ARBA" id="ARBA00022763"/>
    </source>
</evidence>
<protein>
    <recommendedName>
        <fullName evidence="14">Protein with SprT-like domain at the N terminus</fullName>
    </recommendedName>
</protein>
<dbReference type="SMART" id="SM00734">
    <property type="entry name" value="ZnF_Rad18"/>
    <property type="match status" value="1"/>
</dbReference>
<keyword evidence="5" id="KW-0645">Protease</keyword>
<evidence type="ECO:0000256" key="10">
    <source>
        <dbReference type="ARBA" id="ARBA00022833"/>
    </source>
</evidence>
<dbReference type="InterPro" id="IPR006640">
    <property type="entry name" value="SprT-like_domain"/>
</dbReference>
<keyword evidence="10" id="KW-0862">Zinc</keyword>
<feature type="compositionally biased region" description="Polar residues" evidence="16">
    <location>
        <begin position="353"/>
        <end position="380"/>
    </location>
</feature>
<feature type="region of interest" description="Disordered" evidence="16">
    <location>
        <begin position="350"/>
        <end position="401"/>
    </location>
</feature>
<dbReference type="AlphaFoldDB" id="A0A7E4V284"/>
<accession>A0A7E4V284</accession>
<keyword evidence="4" id="KW-0158">Chromosome</keyword>
<keyword evidence="7 15" id="KW-0227">DNA damage</keyword>
<keyword evidence="13" id="KW-0539">Nucleus</keyword>
<evidence type="ECO:0000256" key="2">
    <source>
        <dbReference type="ARBA" id="ARBA00004286"/>
    </source>
</evidence>
<dbReference type="GO" id="GO:0005694">
    <property type="term" value="C:chromosome"/>
    <property type="evidence" value="ECO:0007669"/>
    <property type="project" value="UniProtKB-SubCell"/>
</dbReference>
<dbReference type="InterPro" id="IPR006642">
    <property type="entry name" value="Rad18_UBZ4"/>
</dbReference>
<evidence type="ECO:0000256" key="4">
    <source>
        <dbReference type="ARBA" id="ARBA00022454"/>
    </source>
</evidence>
<dbReference type="Proteomes" id="UP000492821">
    <property type="component" value="Unassembled WGS sequence"/>
</dbReference>
<evidence type="ECO:0000256" key="16">
    <source>
        <dbReference type="SAM" id="MobiDB-lite"/>
    </source>
</evidence>
<dbReference type="GO" id="GO:0006281">
    <property type="term" value="P:DNA repair"/>
    <property type="evidence" value="ECO:0007669"/>
    <property type="project" value="UniProtKB-KW"/>
</dbReference>
<dbReference type="GO" id="GO:0006508">
    <property type="term" value="P:proteolysis"/>
    <property type="evidence" value="ECO:0007669"/>
    <property type="project" value="UniProtKB-KW"/>
</dbReference>
<keyword evidence="12 15" id="KW-0234">DNA repair</keyword>
<keyword evidence="6" id="KW-0479">Metal-binding</keyword>
<name>A0A7E4V284_PANRE</name>
<reference evidence="18" key="1">
    <citation type="journal article" date="2013" name="Genetics">
        <title>The draft genome and transcriptome of Panagrellus redivivus are shaped by the harsh demands of a free-living lifestyle.</title>
        <authorList>
            <person name="Srinivasan J."/>
            <person name="Dillman A.R."/>
            <person name="Macchietto M.G."/>
            <person name="Heikkinen L."/>
            <person name="Lakso M."/>
            <person name="Fracchia K.M."/>
            <person name="Antoshechkin I."/>
            <person name="Mortazavi A."/>
            <person name="Wong G."/>
            <person name="Sternberg P.W."/>
        </authorList>
    </citation>
    <scope>NUCLEOTIDE SEQUENCE [LARGE SCALE GENOMIC DNA]</scope>
    <source>
        <strain evidence="18">MT8872</strain>
    </source>
</reference>
<dbReference type="SMART" id="SM00731">
    <property type="entry name" value="SprT"/>
    <property type="match status" value="1"/>
</dbReference>